<dbReference type="Proteomes" id="UP000494117">
    <property type="component" value="Unassembled WGS sequence"/>
</dbReference>
<dbReference type="RefSeq" id="WP_175206482.1">
    <property type="nucleotide sequence ID" value="NZ_CADILG010000008.1"/>
</dbReference>
<protein>
    <submittedName>
        <fullName evidence="2">Uncharacterized protein</fullName>
    </submittedName>
</protein>
<sequence>MKVKHLFGPAALALSLLVATPVVVAASSDPAPIVTGKQWTESDASLKKAYLLGMANLIQVEQAYQQRRAPADNQTLIPRFAKGLQSHTLDSVRESLDSWYAANPSRLDRPVVETLWFEIVAPNAPATPATPAPKRHR</sequence>
<evidence type="ECO:0000256" key="1">
    <source>
        <dbReference type="SAM" id="SignalP"/>
    </source>
</evidence>
<keyword evidence="1" id="KW-0732">Signal</keyword>
<dbReference type="AlphaFoldDB" id="A0A6S7CGM2"/>
<evidence type="ECO:0000313" key="3">
    <source>
        <dbReference type="Proteomes" id="UP000494117"/>
    </source>
</evidence>
<keyword evidence="3" id="KW-1185">Reference proteome</keyword>
<organism evidence="2 3">
    <name type="scientific">Achromobacter anxifer</name>
    <dbReference type="NCBI Taxonomy" id="1287737"/>
    <lineage>
        <taxon>Bacteria</taxon>
        <taxon>Pseudomonadati</taxon>
        <taxon>Pseudomonadota</taxon>
        <taxon>Betaproteobacteria</taxon>
        <taxon>Burkholderiales</taxon>
        <taxon>Alcaligenaceae</taxon>
        <taxon>Achromobacter</taxon>
    </lineage>
</organism>
<dbReference type="EMBL" id="CADILG010000008">
    <property type="protein sequence ID" value="CAB3848239.1"/>
    <property type="molecule type" value="Genomic_DNA"/>
</dbReference>
<name>A0A6S7CGM2_9BURK</name>
<evidence type="ECO:0000313" key="2">
    <source>
        <dbReference type="EMBL" id="CAB3848239.1"/>
    </source>
</evidence>
<accession>A0A6S7CGM2</accession>
<feature type="chain" id="PRO_5028966257" evidence="1">
    <location>
        <begin position="26"/>
        <end position="137"/>
    </location>
</feature>
<feature type="signal peptide" evidence="1">
    <location>
        <begin position="1"/>
        <end position="25"/>
    </location>
</feature>
<reference evidence="2 3" key="1">
    <citation type="submission" date="2020-04" db="EMBL/GenBank/DDBJ databases">
        <authorList>
            <person name="De Canck E."/>
        </authorList>
    </citation>
    <scope>NUCLEOTIDE SEQUENCE [LARGE SCALE GENOMIC DNA]</scope>
    <source>
        <strain evidence="2 3">LMG 26858</strain>
    </source>
</reference>
<gene>
    <name evidence="2" type="ORF">LMG26858_01568</name>
</gene>
<proteinExistence type="predicted"/>